<evidence type="ECO:0000313" key="3">
    <source>
        <dbReference type="Proteomes" id="UP000007435"/>
    </source>
</evidence>
<dbReference type="CDD" id="cd12956">
    <property type="entry name" value="CBM_SusE-F_like"/>
    <property type="match status" value="3"/>
</dbReference>
<dbReference type="Proteomes" id="UP000007435">
    <property type="component" value="Chromosome"/>
</dbReference>
<reference evidence="2 3" key="2">
    <citation type="journal article" date="2011" name="Stand. Genomic Sci.">
        <title>Complete genome sequence of Leadbetterella byssophila type strain (4M15).</title>
        <authorList>
            <person name="Abt B."/>
            <person name="Teshima H."/>
            <person name="Lucas S."/>
            <person name="Lapidus A."/>
            <person name="Del Rio T.G."/>
            <person name="Nolan M."/>
            <person name="Tice H."/>
            <person name="Cheng J.F."/>
            <person name="Pitluck S."/>
            <person name="Liolios K."/>
            <person name="Pagani I."/>
            <person name="Ivanova N."/>
            <person name="Mavromatis K."/>
            <person name="Pati A."/>
            <person name="Tapia R."/>
            <person name="Han C."/>
            <person name="Goodwin L."/>
            <person name="Chen A."/>
            <person name="Palaniappan K."/>
            <person name="Land M."/>
            <person name="Hauser L."/>
            <person name="Chang Y.J."/>
            <person name="Jeffries C.D."/>
            <person name="Rohde M."/>
            <person name="Goker M."/>
            <person name="Tindall B.J."/>
            <person name="Detter J.C."/>
            <person name="Woyke T."/>
            <person name="Bristow J."/>
            <person name="Eisen J.A."/>
            <person name="Markowitz V."/>
            <person name="Hugenholtz P."/>
            <person name="Klenk H.P."/>
            <person name="Kyrpides N.C."/>
        </authorList>
    </citation>
    <scope>NUCLEOTIDE SEQUENCE [LARGE SCALE GENOMIC DNA]</scope>
    <source>
        <strain evidence="3">DSM 17132 / JCM 16389 / KACC 11308 / NBRC 106382 / 4M15</strain>
    </source>
</reference>
<evidence type="ECO:0000259" key="1">
    <source>
        <dbReference type="Pfam" id="PF14292"/>
    </source>
</evidence>
<dbReference type="KEGG" id="lby:Lbys_2309"/>
<dbReference type="Gene3D" id="2.60.40.3620">
    <property type="match status" value="3"/>
</dbReference>
<reference key="1">
    <citation type="submission" date="2010-11" db="EMBL/GenBank/DDBJ databases">
        <title>The complete genome of Leadbetterella byssophila DSM 17132.</title>
        <authorList>
            <consortium name="US DOE Joint Genome Institute (JGI-PGF)"/>
            <person name="Lucas S."/>
            <person name="Copeland A."/>
            <person name="Lapidus A."/>
            <person name="Glavina del Rio T."/>
            <person name="Dalin E."/>
            <person name="Tice H."/>
            <person name="Bruce D."/>
            <person name="Goodwin L."/>
            <person name="Pitluck S."/>
            <person name="Kyrpides N."/>
            <person name="Mavromatis K."/>
            <person name="Ivanova N."/>
            <person name="Teshima H."/>
            <person name="Brettin T."/>
            <person name="Detter J.C."/>
            <person name="Han C."/>
            <person name="Tapia R."/>
            <person name="Land M."/>
            <person name="Hauser L."/>
            <person name="Markowitz V."/>
            <person name="Cheng J.-F."/>
            <person name="Hugenholtz P."/>
            <person name="Woyke T."/>
            <person name="Wu D."/>
            <person name="Tindall B."/>
            <person name="Pomrenke H.G."/>
            <person name="Brambilla E."/>
            <person name="Klenk H.-P."/>
            <person name="Eisen J.A."/>
        </authorList>
    </citation>
    <scope>NUCLEOTIDE SEQUENCE [LARGE SCALE GENOMIC DNA]</scope>
    <source>
        <strain>DSM 17132</strain>
    </source>
</reference>
<dbReference type="HOGENOM" id="CLU_043661_0_0_10"/>
<organism evidence="2 3">
    <name type="scientific">Leadbetterella byssophila (strain DSM 17132 / JCM 16389 / KACC 11308 / NBRC 106382 / 4M15)</name>
    <dbReference type="NCBI Taxonomy" id="649349"/>
    <lineage>
        <taxon>Bacteria</taxon>
        <taxon>Pseudomonadati</taxon>
        <taxon>Bacteroidota</taxon>
        <taxon>Cytophagia</taxon>
        <taxon>Cytophagales</taxon>
        <taxon>Leadbetterellaceae</taxon>
        <taxon>Leadbetterella</taxon>
    </lineage>
</organism>
<gene>
    <name evidence="2" type="ordered locus">Lbys_2309</name>
</gene>
<dbReference type="eggNOG" id="COG0366">
    <property type="taxonomic scope" value="Bacteria"/>
</dbReference>
<dbReference type="EMBL" id="CP002305">
    <property type="protein sequence ID" value="ADQ17985.1"/>
    <property type="molecule type" value="Genomic_DNA"/>
</dbReference>
<protein>
    <recommendedName>
        <fullName evidence="1">SusE outer membrane protein domain-containing protein</fullName>
    </recommendedName>
</protein>
<feature type="domain" description="SusE outer membrane protein" evidence="1">
    <location>
        <begin position="17"/>
        <end position="122"/>
    </location>
</feature>
<dbReference type="AlphaFoldDB" id="E4RWB2"/>
<dbReference type="InterPro" id="IPR025970">
    <property type="entry name" value="SusE"/>
</dbReference>
<evidence type="ECO:0000313" key="2">
    <source>
        <dbReference type="EMBL" id="ADQ17985.1"/>
    </source>
</evidence>
<name>E4RWB2_LEAB4</name>
<keyword evidence="3" id="KW-1185">Reference proteome</keyword>
<dbReference type="RefSeq" id="WP_013409026.1">
    <property type="nucleotide sequence ID" value="NC_014655.1"/>
</dbReference>
<dbReference type="OrthoDB" id="975117at2"/>
<sequence>MKRVLILCLLALWSCEKDEVRAILDENAAVSSVTLSAPELILSKDEADNDVLTINWQAPNFGYDAAPSYMLFIDKQGGDFSKGYATSTGRELKKVFRGSELNALLLNLDLAPEEAHQLIVRVDAVLSNAFSLRSPIASLKATPYSSVLDLSSPWGVVGSAINDWGATPDGPFYKTSQNDVYVAYVTLTDGMIKFRKDQDWAENYGDDGADGTLEPGGADIAVKAGTYKITLNLVSKSYKIEPYTWGVVGSAFNDWGATPDGKLQYDPFSDQWRSIVKLKTGELKFRLNNDWGVNYGGPGLSGTLVDGGSNIQVNEGLYLVTINLKDLSYSILPVTNLWGIVGDAAPNGWDGPDVPFDLDYSKYDKNFNTNGVWIARNVTLKSGEIKFRANNSWTLNYGGSGGTLEEGGENIKVEAGVYDVVLDFSGGAPVYKLTKK</sequence>
<dbReference type="STRING" id="649349.Lbys_2309"/>
<proteinExistence type="predicted"/>
<dbReference type="Pfam" id="PF14292">
    <property type="entry name" value="SusE"/>
    <property type="match status" value="1"/>
</dbReference>
<accession>E4RWB2</accession>